<evidence type="ECO:0000313" key="2">
    <source>
        <dbReference type="EMBL" id="CAG8976961.1"/>
    </source>
</evidence>
<keyword evidence="3" id="KW-1185">Reference proteome</keyword>
<evidence type="ECO:0000313" key="3">
    <source>
        <dbReference type="Proteomes" id="UP000701801"/>
    </source>
</evidence>
<sequence length="95" mass="10748">MRLRLVPEDTSRERTGVLTLHRLKVFRSSPTKGTVRLARSSGMVLTSLGVYPERTQGIFGQGKSHDAKQTSHQEEQFLELDHRNATARDQSAEEK</sequence>
<gene>
    <name evidence="2" type="ORF">HYALB_00010943</name>
</gene>
<protein>
    <submittedName>
        <fullName evidence="2">Uncharacterized protein</fullName>
    </submittedName>
</protein>
<organism evidence="2 3">
    <name type="scientific">Hymenoscyphus albidus</name>
    <dbReference type="NCBI Taxonomy" id="595503"/>
    <lineage>
        <taxon>Eukaryota</taxon>
        <taxon>Fungi</taxon>
        <taxon>Dikarya</taxon>
        <taxon>Ascomycota</taxon>
        <taxon>Pezizomycotina</taxon>
        <taxon>Leotiomycetes</taxon>
        <taxon>Helotiales</taxon>
        <taxon>Helotiaceae</taxon>
        <taxon>Hymenoscyphus</taxon>
    </lineage>
</organism>
<comment type="caution">
    <text evidence="2">The sequence shown here is derived from an EMBL/GenBank/DDBJ whole genome shotgun (WGS) entry which is preliminary data.</text>
</comment>
<proteinExistence type="predicted"/>
<feature type="compositionally biased region" description="Basic and acidic residues" evidence="1">
    <location>
        <begin position="63"/>
        <end position="95"/>
    </location>
</feature>
<dbReference type="EMBL" id="CAJVRM010000198">
    <property type="protein sequence ID" value="CAG8976961.1"/>
    <property type="molecule type" value="Genomic_DNA"/>
</dbReference>
<dbReference type="AlphaFoldDB" id="A0A9N9LQS9"/>
<reference evidence="2" key="1">
    <citation type="submission" date="2021-07" db="EMBL/GenBank/DDBJ databases">
        <authorList>
            <person name="Durling M."/>
        </authorList>
    </citation>
    <scope>NUCLEOTIDE SEQUENCE</scope>
</reference>
<evidence type="ECO:0000256" key="1">
    <source>
        <dbReference type="SAM" id="MobiDB-lite"/>
    </source>
</evidence>
<name>A0A9N9LQS9_9HELO</name>
<accession>A0A9N9LQS9</accession>
<dbReference type="Proteomes" id="UP000701801">
    <property type="component" value="Unassembled WGS sequence"/>
</dbReference>
<feature type="region of interest" description="Disordered" evidence="1">
    <location>
        <begin position="56"/>
        <end position="95"/>
    </location>
</feature>